<proteinExistence type="predicted"/>
<dbReference type="Proteomes" id="UP000521872">
    <property type="component" value="Unassembled WGS sequence"/>
</dbReference>
<name>A0A8H4QUM1_9AGAR</name>
<accession>A0A8H4QUM1</accession>
<organism evidence="1 2">
    <name type="scientific">Agrocybe pediades</name>
    <dbReference type="NCBI Taxonomy" id="84607"/>
    <lineage>
        <taxon>Eukaryota</taxon>
        <taxon>Fungi</taxon>
        <taxon>Dikarya</taxon>
        <taxon>Basidiomycota</taxon>
        <taxon>Agaricomycotina</taxon>
        <taxon>Agaricomycetes</taxon>
        <taxon>Agaricomycetidae</taxon>
        <taxon>Agaricales</taxon>
        <taxon>Agaricineae</taxon>
        <taxon>Strophariaceae</taxon>
        <taxon>Agrocybe</taxon>
    </lineage>
</organism>
<sequence>MPVIEIASWTASDAYLADPKVLQPGIDYLKNVDGCISAYSGVAEEDGKTLYLLNIWETLEHHQTLMKRPGYPSVLGFDPSVGEGTFTINHVEFIQDYKPAIDAPCTELLVFNLKEGKSTEDLYHGIDGIASKVHEINAQYAPVAYGEALEKDDRRVYALLGWDSKAKHLELTAGVAYFKPWVEKLREASAFKMVHVNLEKHF</sequence>
<protein>
    <recommendedName>
        <fullName evidence="3">ABM domain-containing protein</fullName>
    </recommendedName>
</protein>
<gene>
    <name evidence="1" type="ORF">D9613_006147</name>
</gene>
<dbReference type="EMBL" id="JAACJL010000030">
    <property type="protein sequence ID" value="KAF4617764.1"/>
    <property type="molecule type" value="Genomic_DNA"/>
</dbReference>
<dbReference type="Gene3D" id="3.30.70.100">
    <property type="match status" value="1"/>
</dbReference>
<keyword evidence="2" id="KW-1185">Reference proteome</keyword>
<evidence type="ECO:0000313" key="1">
    <source>
        <dbReference type="EMBL" id="KAF4617764.1"/>
    </source>
</evidence>
<comment type="caution">
    <text evidence="1">The sequence shown here is derived from an EMBL/GenBank/DDBJ whole genome shotgun (WGS) entry which is preliminary data.</text>
</comment>
<reference evidence="1 2" key="1">
    <citation type="submission" date="2019-12" db="EMBL/GenBank/DDBJ databases">
        <authorList>
            <person name="Floudas D."/>
            <person name="Bentzer J."/>
            <person name="Ahren D."/>
            <person name="Johansson T."/>
            <person name="Persson P."/>
            <person name="Tunlid A."/>
        </authorList>
    </citation>
    <scope>NUCLEOTIDE SEQUENCE [LARGE SCALE GENOMIC DNA]</scope>
    <source>
        <strain evidence="1 2">CBS 102.39</strain>
    </source>
</reference>
<evidence type="ECO:0008006" key="3">
    <source>
        <dbReference type="Google" id="ProtNLM"/>
    </source>
</evidence>
<evidence type="ECO:0000313" key="2">
    <source>
        <dbReference type="Proteomes" id="UP000521872"/>
    </source>
</evidence>
<dbReference type="AlphaFoldDB" id="A0A8H4QUM1"/>